<dbReference type="InterPro" id="IPR023418">
    <property type="entry name" value="Thyroxine_BS"/>
</dbReference>
<evidence type="ECO:0000256" key="7">
    <source>
        <dbReference type="RuleBase" id="RU361270"/>
    </source>
</evidence>
<comment type="catalytic activity">
    <reaction evidence="1 7">
        <text>5-hydroxyisourate + H2O = 5-hydroxy-2-oxo-4-ureido-2,5-dihydro-1H-imidazole-5-carboxylate + H(+)</text>
        <dbReference type="Rhea" id="RHEA:23736"/>
        <dbReference type="ChEBI" id="CHEBI:15377"/>
        <dbReference type="ChEBI" id="CHEBI:15378"/>
        <dbReference type="ChEBI" id="CHEBI:18072"/>
        <dbReference type="ChEBI" id="CHEBI:58639"/>
        <dbReference type="EC" id="3.5.2.17"/>
    </reaction>
</comment>
<dbReference type="NCBIfam" id="TIGR02962">
    <property type="entry name" value="hdxy_isourate"/>
    <property type="match status" value="1"/>
</dbReference>
<gene>
    <name evidence="9" type="primary">uraH</name>
    <name evidence="9" type="ORF">F9U64_05905</name>
</gene>
<evidence type="ECO:0000256" key="6">
    <source>
        <dbReference type="ARBA" id="ARBA00022801"/>
    </source>
</evidence>
<feature type="domain" description="Transthyretin/hydroxyisourate hydrolase" evidence="8">
    <location>
        <begin position="4"/>
        <end position="116"/>
    </location>
</feature>
<dbReference type="GO" id="GO:0006144">
    <property type="term" value="P:purine nucleobase metabolic process"/>
    <property type="evidence" value="ECO:0007669"/>
    <property type="project" value="UniProtKB-KW"/>
</dbReference>
<reference evidence="9 10" key="1">
    <citation type="submission" date="2019-10" db="EMBL/GenBank/DDBJ databases">
        <title>Gracilibacillus sp. nov. isolated from rice seeds.</title>
        <authorList>
            <person name="He S."/>
        </authorList>
    </citation>
    <scope>NUCLEOTIDE SEQUENCE [LARGE SCALE GENOMIC DNA]</scope>
    <source>
        <strain evidence="9 10">TD8</strain>
    </source>
</reference>
<dbReference type="InterPro" id="IPR023416">
    <property type="entry name" value="Transthyretin/HIU_hydrolase_d"/>
</dbReference>
<evidence type="ECO:0000256" key="2">
    <source>
        <dbReference type="ARBA" id="ARBA00002704"/>
    </source>
</evidence>
<keyword evidence="5 7" id="KW-0659">Purine metabolism</keyword>
<dbReference type="EC" id="3.5.2.17" evidence="7"/>
<dbReference type="InterPro" id="IPR023419">
    <property type="entry name" value="Transthyretin_CS"/>
</dbReference>
<dbReference type="PROSITE" id="PS00769">
    <property type="entry name" value="TRANSTHYRETIN_2"/>
    <property type="match status" value="1"/>
</dbReference>
<dbReference type="PANTHER" id="PTHR10395:SF7">
    <property type="entry name" value="5-HYDROXYISOURATE HYDROLASE"/>
    <property type="match status" value="1"/>
</dbReference>
<dbReference type="EMBL" id="WEID01000025">
    <property type="protein sequence ID" value="KAB8138214.1"/>
    <property type="molecule type" value="Genomic_DNA"/>
</dbReference>
<dbReference type="PROSITE" id="PS00768">
    <property type="entry name" value="TRANSTHYRETIN_1"/>
    <property type="match status" value="1"/>
</dbReference>
<evidence type="ECO:0000256" key="3">
    <source>
        <dbReference type="ARBA" id="ARBA00009850"/>
    </source>
</evidence>
<comment type="similarity">
    <text evidence="3 7">Belongs to the transthyretin family. 5-hydroxyisourate hydrolase subfamily.</text>
</comment>
<comment type="caution">
    <text evidence="9">The sequence shown here is derived from an EMBL/GenBank/DDBJ whole genome shotgun (WGS) entry which is preliminary data.</text>
</comment>
<evidence type="ECO:0000313" key="9">
    <source>
        <dbReference type="EMBL" id="KAB8138214.1"/>
    </source>
</evidence>
<dbReference type="InterPro" id="IPR014306">
    <property type="entry name" value="Hydroxyisourate_hydrolase"/>
</dbReference>
<organism evidence="9 10">
    <name type="scientific">Gracilibacillus oryzae</name>
    <dbReference type="NCBI Taxonomy" id="1672701"/>
    <lineage>
        <taxon>Bacteria</taxon>
        <taxon>Bacillati</taxon>
        <taxon>Bacillota</taxon>
        <taxon>Bacilli</taxon>
        <taxon>Bacillales</taxon>
        <taxon>Bacillaceae</taxon>
        <taxon>Gracilibacillus</taxon>
    </lineage>
</organism>
<dbReference type="CDD" id="cd05822">
    <property type="entry name" value="TLP_HIUase"/>
    <property type="match status" value="1"/>
</dbReference>
<accession>A0A7C8KRL2</accession>
<dbReference type="PANTHER" id="PTHR10395">
    <property type="entry name" value="URICASE AND TRANSTHYRETIN-RELATED"/>
    <property type="match status" value="1"/>
</dbReference>
<dbReference type="SUPFAM" id="SSF49472">
    <property type="entry name" value="Transthyretin (synonym: prealbumin)"/>
    <property type="match status" value="1"/>
</dbReference>
<keyword evidence="6 7" id="KW-0378">Hydrolase</keyword>
<sequence>MAGLTTHVLDLASGVPGANISIDLYRLEEGERTWLKTAVTNQDGRIDQPFLETEAVKTGIYEFMFHIGDYYRAKGEVQHDPYFLEEVPVRFGIHIPYSSYHVPLLITPWGYQVYRGS</sequence>
<evidence type="ECO:0000259" key="8">
    <source>
        <dbReference type="Pfam" id="PF00576"/>
    </source>
</evidence>
<dbReference type="Gene3D" id="2.60.40.180">
    <property type="entry name" value="Transthyretin/hydroxyisourate hydrolase domain"/>
    <property type="match status" value="1"/>
</dbReference>
<evidence type="ECO:0000256" key="1">
    <source>
        <dbReference type="ARBA" id="ARBA00001043"/>
    </source>
</evidence>
<comment type="subunit">
    <text evidence="4 7">Homotetramer.</text>
</comment>
<evidence type="ECO:0000256" key="5">
    <source>
        <dbReference type="ARBA" id="ARBA00022631"/>
    </source>
</evidence>
<evidence type="ECO:0000256" key="4">
    <source>
        <dbReference type="ARBA" id="ARBA00011881"/>
    </source>
</evidence>
<dbReference type="RefSeq" id="WP_153402079.1">
    <property type="nucleotide sequence ID" value="NZ_ML762426.1"/>
</dbReference>
<dbReference type="AlphaFoldDB" id="A0A7C8KRL2"/>
<dbReference type="Proteomes" id="UP000480246">
    <property type="component" value="Unassembled WGS sequence"/>
</dbReference>
<dbReference type="Pfam" id="PF00576">
    <property type="entry name" value="Transthyretin"/>
    <property type="match status" value="1"/>
</dbReference>
<evidence type="ECO:0000313" key="10">
    <source>
        <dbReference type="Proteomes" id="UP000480246"/>
    </source>
</evidence>
<dbReference type="GO" id="GO:0033971">
    <property type="term" value="F:hydroxyisourate hydrolase activity"/>
    <property type="evidence" value="ECO:0007669"/>
    <property type="project" value="UniProtKB-EC"/>
</dbReference>
<dbReference type="InterPro" id="IPR036817">
    <property type="entry name" value="Transthyretin/HIU_hydrolase_sf"/>
</dbReference>
<name>A0A7C8KRL2_9BACI</name>
<dbReference type="OrthoDB" id="9792386at2"/>
<keyword evidence="10" id="KW-1185">Reference proteome</keyword>
<protein>
    <recommendedName>
        <fullName evidence="7">5-hydroxyisourate hydrolase</fullName>
        <shortName evidence="7">HIU hydrolase</shortName>
        <shortName evidence="7">HIUHase</shortName>
        <ecNumber evidence="7">3.5.2.17</ecNumber>
    </recommendedName>
</protein>
<comment type="function">
    <text evidence="2">Catalyzes the hydrolysis of 5-hydroxyisourate (HIU) to 2-oxo-4-hydroxy-4-carboxy-5-ureidoimidazoline (OHCU).</text>
</comment>
<proteinExistence type="inferred from homology"/>